<dbReference type="EMBL" id="JBHSAJ010000057">
    <property type="protein sequence ID" value="MFC3936734.1"/>
    <property type="molecule type" value="Genomic_DNA"/>
</dbReference>
<organism evidence="1 2">
    <name type="scientific">Acidovorax facilis</name>
    <dbReference type="NCBI Taxonomy" id="12917"/>
    <lineage>
        <taxon>Bacteria</taxon>
        <taxon>Pseudomonadati</taxon>
        <taxon>Pseudomonadota</taxon>
        <taxon>Betaproteobacteria</taxon>
        <taxon>Burkholderiales</taxon>
        <taxon>Comamonadaceae</taxon>
        <taxon>Acidovorax</taxon>
    </lineage>
</organism>
<gene>
    <name evidence="1" type="ORF">ACFOW3_19110</name>
</gene>
<evidence type="ECO:0000313" key="2">
    <source>
        <dbReference type="Proteomes" id="UP001595693"/>
    </source>
</evidence>
<proteinExistence type="predicted"/>
<dbReference type="RefSeq" id="WP_055392909.1">
    <property type="nucleotide sequence ID" value="NZ_JAMXAX010000144.1"/>
</dbReference>
<comment type="caution">
    <text evidence="1">The sequence shown here is derived from an EMBL/GenBank/DDBJ whole genome shotgun (WGS) entry which is preliminary data.</text>
</comment>
<dbReference type="Gene3D" id="2.40.400.10">
    <property type="entry name" value="Acetoacetate decarboxylase-like"/>
    <property type="match status" value="1"/>
</dbReference>
<dbReference type="Pfam" id="PF06314">
    <property type="entry name" value="ADC"/>
    <property type="match status" value="1"/>
</dbReference>
<name>A0ABV8DE48_9BURK</name>
<sequence length="263" mass="28707">MHSHHWPHQSFTAPFTTTGRSALVRPPPWHYAGWLLNVAFRFDALAAMPLVPDAVGRPVGTGCVHFADWQACTDGHELLDPVLSQYRETIVVLEVERPDGSRCMYCPAIWVDQDISMVRGLLQGWPKKMGSTWLTRSLPLDHPAAVPLRRGSKLGASLAVKDRRLFEAHAEFTGQPGRPLGFLTQATIGAVGWADLRQPEQFPELALVKPDIVARTGGCWHEVSACLRMASHPGEDIGLLGDLVVEDASAGWLGLTVAGARDA</sequence>
<accession>A0ABV8DE48</accession>
<dbReference type="Proteomes" id="UP001595693">
    <property type="component" value="Unassembled WGS sequence"/>
</dbReference>
<dbReference type="InterPro" id="IPR023375">
    <property type="entry name" value="ADC_dom_sf"/>
</dbReference>
<evidence type="ECO:0000313" key="1">
    <source>
        <dbReference type="EMBL" id="MFC3936734.1"/>
    </source>
</evidence>
<dbReference type="InterPro" id="IPR010451">
    <property type="entry name" value="Acetoacetate_decarboxylase"/>
</dbReference>
<protein>
    <submittedName>
        <fullName evidence="1">Acetoacetate decarboxylase family protein</fullName>
    </submittedName>
</protein>
<keyword evidence="2" id="KW-1185">Reference proteome</keyword>
<dbReference type="SUPFAM" id="SSF160104">
    <property type="entry name" value="Acetoacetate decarboxylase-like"/>
    <property type="match status" value="1"/>
</dbReference>
<reference evidence="2" key="1">
    <citation type="journal article" date="2019" name="Int. J. Syst. Evol. Microbiol.">
        <title>The Global Catalogue of Microorganisms (GCM) 10K type strain sequencing project: providing services to taxonomists for standard genome sequencing and annotation.</title>
        <authorList>
            <consortium name="The Broad Institute Genomics Platform"/>
            <consortium name="The Broad Institute Genome Sequencing Center for Infectious Disease"/>
            <person name="Wu L."/>
            <person name="Ma J."/>
        </authorList>
    </citation>
    <scope>NUCLEOTIDE SEQUENCE [LARGE SCALE GENOMIC DNA]</scope>
    <source>
        <strain evidence="2">CCUG 2113</strain>
    </source>
</reference>